<keyword evidence="3" id="KW-0489">Methyltransferase</keyword>
<dbReference type="PANTHER" id="PTHR45128:SF2">
    <property type="entry name" value="METHYLTRANSFERASE DOMAIN-CONTAINING PROTEIN"/>
    <property type="match status" value="1"/>
</dbReference>
<keyword evidence="4" id="KW-1185">Reference proteome</keyword>
<dbReference type="InterPro" id="IPR053173">
    <property type="entry name" value="SAM-binding_MTase"/>
</dbReference>
<reference evidence="3 4" key="1">
    <citation type="submission" date="2018-05" db="EMBL/GenBank/DDBJ databases">
        <title>Acuticoccus sediminis sp. nov., isolated from deep-sea sediment of Indian Ocean.</title>
        <authorList>
            <person name="Liu X."/>
            <person name="Lai Q."/>
            <person name="Du Y."/>
            <person name="Sun F."/>
            <person name="Zhang X."/>
            <person name="Wang S."/>
            <person name="Shao Z."/>
        </authorList>
    </citation>
    <scope>NUCLEOTIDE SEQUENCE [LARGE SCALE GENOMIC DNA]</scope>
    <source>
        <strain evidence="3 4">PTG4-2</strain>
    </source>
</reference>
<dbReference type="AlphaFoldDB" id="A0A8B2NMH7"/>
<gene>
    <name evidence="3" type="ORF">DLJ53_22890</name>
</gene>
<name>A0A8B2NMH7_9HYPH</name>
<dbReference type="GO" id="GO:0008168">
    <property type="term" value="F:methyltransferase activity"/>
    <property type="evidence" value="ECO:0007669"/>
    <property type="project" value="UniProtKB-KW"/>
</dbReference>
<dbReference type="InterPro" id="IPR025714">
    <property type="entry name" value="Methyltranfer_dom"/>
</dbReference>
<accession>A0A8B2NMH7</accession>
<dbReference type="SUPFAM" id="SSF53335">
    <property type="entry name" value="S-adenosyl-L-methionine-dependent methyltransferases"/>
    <property type="match status" value="1"/>
</dbReference>
<organism evidence="3 4">
    <name type="scientific">Acuticoccus sediminis</name>
    <dbReference type="NCBI Taxonomy" id="2184697"/>
    <lineage>
        <taxon>Bacteria</taxon>
        <taxon>Pseudomonadati</taxon>
        <taxon>Pseudomonadota</taxon>
        <taxon>Alphaproteobacteria</taxon>
        <taxon>Hyphomicrobiales</taxon>
        <taxon>Amorphaceae</taxon>
        <taxon>Acuticoccus</taxon>
    </lineage>
</organism>
<dbReference type="InterPro" id="IPR036390">
    <property type="entry name" value="WH_DNA-bd_sf"/>
</dbReference>
<evidence type="ECO:0000259" key="2">
    <source>
        <dbReference type="Pfam" id="PF21320"/>
    </source>
</evidence>
<dbReference type="Gene3D" id="1.10.10.10">
    <property type="entry name" value="Winged helix-like DNA-binding domain superfamily/Winged helix DNA-binding domain"/>
    <property type="match status" value="1"/>
</dbReference>
<protein>
    <submittedName>
        <fullName evidence="3">SAM-dependent methyltransferase</fullName>
    </submittedName>
</protein>
<comment type="caution">
    <text evidence="3">The sequence shown here is derived from an EMBL/GenBank/DDBJ whole genome shotgun (WGS) entry which is preliminary data.</text>
</comment>
<dbReference type="PANTHER" id="PTHR45128">
    <property type="entry name" value="METHYLTRANSFERASE TYPE 11"/>
    <property type="match status" value="1"/>
</dbReference>
<dbReference type="CDD" id="cd02440">
    <property type="entry name" value="AdoMet_MTases"/>
    <property type="match status" value="1"/>
</dbReference>
<evidence type="ECO:0000313" key="3">
    <source>
        <dbReference type="EMBL" id="RAH99378.1"/>
    </source>
</evidence>
<feature type="domain" description="Methyltransferase" evidence="1">
    <location>
        <begin position="178"/>
        <end position="293"/>
    </location>
</feature>
<proteinExistence type="predicted"/>
<dbReference type="Pfam" id="PF13847">
    <property type="entry name" value="Methyltransf_31"/>
    <property type="match status" value="1"/>
</dbReference>
<dbReference type="SUPFAM" id="SSF46785">
    <property type="entry name" value="Winged helix' DNA-binding domain"/>
    <property type="match status" value="1"/>
</dbReference>
<keyword evidence="3" id="KW-0808">Transferase</keyword>
<dbReference type="InterPro" id="IPR029063">
    <property type="entry name" value="SAM-dependent_MTases_sf"/>
</dbReference>
<dbReference type="InterPro" id="IPR048711">
    <property type="entry name" value="WHD_Rv2258c"/>
</dbReference>
<dbReference type="Pfam" id="PF21320">
    <property type="entry name" value="WHD_Rv2258c"/>
    <property type="match status" value="1"/>
</dbReference>
<evidence type="ECO:0000313" key="4">
    <source>
        <dbReference type="Proteomes" id="UP000249590"/>
    </source>
</evidence>
<dbReference type="GO" id="GO:0032259">
    <property type="term" value="P:methylation"/>
    <property type="evidence" value="ECO:0007669"/>
    <property type="project" value="UniProtKB-KW"/>
</dbReference>
<dbReference type="Proteomes" id="UP000249590">
    <property type="component" value="Unassembled WGS sequence"/>
</dbReference>
<dbReference type="Gene3D" id="3.40.50.150">
    <property type="entry name" value="Vaccinia Virus protein VP39"/>
    <property type="match status" value="1"/>
</dbReference>
<dbReference type="RefSeq" id="WP_111349542.1">
    <property type="nucleotide sequence ID" value="NZ_JAIWKD010000006.1"/>
</dbReference>
<dbReference type="OrthoDB" id="9801363at2"/>
<dbReference type="InterPro" id="IPR036388">
    <property type="entry name" value="WH-like_DNA-bd_sf"/>
</dbReference>
<sequence length="359" mass="38445">MDQPITTARLDEQRLEAFVGRMLGELGAAGSITLARIGDRLGLYKALHAKGPMTSAELAAETGCAERYVREWLAQQAASDYLTYDPDTRRFTLPAEHAMVFAVEDSPVFMMGAVELSASIAREADAVMAAFRTGEGVHYDNREGCLFCAMARFFRTGYRNDLLTNWIPALSGMTERLEAGARVADIGCGHGLALVMMAEAFPNSTFTGYDFHEGSVAAAREHAAAHGVADRVRFEVATAKDFPGRDFDLIAFFDTLHDLGDPVGAAAHVRGALAPGGTLMVVEPQAADRLEDNFNPVGRLYYGGSTMICVPASLAQETGRALGAQAGAAVLTSVLHKAGFTEVKRVADSPFNMVLEARG</sequence>
<feature type="domain" description="S-adenosylmethionine-dependent methyltransferase Rv2258c-like winged HTH" evidence="2">
    <location>
        <begin position="34"/>
        <end position="100"/>
    </location>
</feature>
<dbReference type="EMBL" id="QHHQ01000005">
    <property type="protein sequence ID" value="RAH99378.1"/>
    <property type="molecule type" value="Genomic_DNA"/>
</dbReference>
<evidence type="ECO:0000259" key="1">
    <source>
        <dbReference type="Pfam" id="PF13847"/>
    </source>
</evidence>